<comment type="caution">
    <text evidence="3">The sequence shown here is derived from an EMBL/GenBank/DDBJ whole genome shotgun (WGS) entry which is preliminary data.</text>
</comment>
<dbReference type="EMBL" id="NPDT01000001">
    <property type="protein sequence ID" value="PJZ67349.1"/>
    <property type="molecule type" value="Genomic_DNA"/>
</dbReference>
<dbReference type="InterPro" id="IPR003488">
    <property type="entry name" value="DprA"/>
</dbReference>
<organism evidence="3 4">
    <name type="scientific">Leptospira wolffii</name>
    <dbReference type="NCBI Taxonomy" id="409998"/>
    <lineage>
        <taxon>Bacteria</taxon>
        <taxon>Pseudomonadati</taxon>
        <taxon>Spirochaetota</taxon>
        <taxon>Spirochaetia</taxon>
        <taxon>Leptospirales</taxon>
        <taxon>Leptospiraceae</taxon>
        <taxon>Leptospira</taxon>
    </lineage>
</organism>
<dbReference type="InterPro" id="IPR057666">
    <property type="entry name" value="DrpA_SLOG"/>
</dbReference>
<reference evidence="3 4" key="1">
    <citation type="submission" date="2017-07" db="EMBL/GenBank/DDBJ databases">
        <title>Leptospira spp. isolated from tropical soils.</title>
        <authorList>
            <person name="Thibeaux R."/>
            <person name="Iraola G."/>
            <person name="Ferres I."/>
            <person name="Bierque E."/>
            <person name="Girault D."/>
            <person name="Soupe-Gilbert M.-E."/>
            <person name="Picardeau M."/>
            <person name="Goarant C."/>
        </authorList>
    </citation>
    <scope>NUCLEOTIDE SEQUENCE [LARGE SCALE GENOMIC DNA]</scope>
    <source>
        <strain evidence="3 4">FH2-C-A2</strain>
    </source>
</reference>
<dbReference type="RefSeq" id="WP_100757849.1">
    <property type="nucleotide sequence ID" value="NZ_NPDT01000001.1"/>
</dbReference>
<evidence type="ECO:0000256" key="1">
    <source>
        <dbReference type="ARBA" id="ARBA00006525"/>
    </source>
</evidence>
<dbReference type="GO" id="GO:0009294">
    <property type="term" value="P:DNA-mediated transformation"/>
    <property type="evidence" value="ECO:0007669"/>
    <property type="project" value="InterPro"/>
</dbReference>
<dbReference type="Pfam" id="PF02481">
    <property type="entry name" value="DNA_processg_A"/>
    <property type="match status" value="1"/>
</dbReference>
<dbReference type="Proteomes" id="UP000231912">
    <property type="component" value="Unassembled WGS sequence"/>
</dbReference>
<protein>
    <submittedName>
        <fullName evidence="3">DNA processing protein DprA</fullName>
    </submittedName>
</protein>
<gene>
    <name evidence="3" type="ORF">CH371_04735</name>
</gene>
<evidence type="ECO:0000259" key="2">
    <source>
        <dbReference type="Pfam" id="PF02481"/>
    </source>
</evidence>
<dbReference type="SUPFAM" id="SSF102405">
    <property type="entry name" value="MCP/YpsA-like"/>
    <property type="match status" value="1"/>
</dbReference>
<dbReference type="PANTHER" id="PTHR43022">
    <property type="entry name" value="PROTEIN SMF"/>
    <property type="match status" value="1"/>
</dbReference>
<evidence type="ECO:0000313" key="3">
    <source>
        <dbReference type="EMBL" id="PJZ67349.1"/>
    </source>
</evidence>
<accession>A0A2M9ZFY2</accession>
<sequence>MDFLSLSSPSLLSILAKGRILSSSSDEKEAVKTVESLLPKEVREKIRIETSSYIGDLKRLGAYVLSYFDPNYPELLREIYDPPPNLFCFGDVSALNRKFLAVVGTRKVSPVTLAYCGQVPDFLSSLQMEGIISGLALGVDAACMSLGLKKGLPVLGVMGTGPEKEYPFENRNIYSELKNSPNCAIVTEYPPGFRVGKYAFPKRNRIITGIASALLLMEAPSKSGALSSASNALSQNREIYVFNHPYQLQNEGGRRLISEGAIEVSLQEDTGNINVFHTSEILPDNFEELPGMLALIGKQTLNGNWTELGSGFIQSNT</sequence>
<comment type="similarity">
    <text evidence="1">Belongs to the DprA/Smf family.</text>
</comment>
<proteinExistence type="inferred from homology"/>
<dbReference type="Gene3D" id="3.40.50.450">
    <property type="match status" value="1"/>
</dbReference>
<name>A0A2M9ZFY2_9LEPT</name>
<dbReference type="AlphaFoldDB" id="A0A2M9ZFY2"/>
<dbReference type="PANTHER" id="PTHR43022:SF1">
    <property type="entry name" value="PROTEIN SMF"/>
    <property type="match status" value="1"/>
</dbReference>
<feature type="domain" description="Smf/DprA SLOG" evidence="2">
    <location>
        <begin position="65"/>
        <end position="268"/>
    </location>
</feature>
<evidence type="ECO:0000313" key="4">
    <source>
        <dbReference type="Proteomes" id="UP000231912"/>
    </source>
</evidence>